<feature type="compositionally biased region" description="Low complexity" evidence="1">
    <location>
        <begin position="66"/>
        <end position="79"/>
    </location>
</feature>
<organism evidence="2 3">
    <name type="scientific">Pyronema omphalodes (strain CBS 100304)</name>
    <name type="common">Pyronema confluens</name>
    <dbReference type="NCBI Taxonomy" id="1076935"/>
    <lineage>
        <taxon>Eukaryota</taxon>
        <taxon>Fungi</taxon>
        <taxon>Dikarya</taxon>
        <taxon>Ascomycota</taxon>
        <taxon>Pezizomycotina</taxon>
        <taxon>Pezizomycetes</taxon>
        <taxon>Pezizales</taxon>
        <taxon>Pyronemataceae</taxon>
        <taxon>Pyronema</taxon>
    </lineage>
</organism>
<name>U4KVG6_PYROM</name>
<dbReference type="Proteomes" id="UP000018144">
    <property type="component" value="Unassembled WGS sequence"/>
</dbReference>
<evidence type="ECO:0000313" key="3">
    <source>
        <dbReference type="Proteomes" id="UP000018144"/>
    </source>
</evidence>
<evidence type="ECO:0000256" key="1">
    <source>
        <dbReference type="SAM" id="MobiDB-lite"/>
    </source>
</evidence>
<gene>
    <name evidence="2" type="ORF">PCON_05145</name>
</gene>
<evidence type="ECO:0000313" key="2">
    <source>
        <dbReference type="EMBL" id="CCX05558.1"/>
    </source>
</evidence>
<dbReference type="EMBL" id="HF935261">
    <property type="protein sequence ID" value="CCX05558.1"/>
    <property type="molecule type" value="Genomic_DNA"/>
</dbReference>
<reference evidence="2 3" key="1">
    <citation type="journal article" date="2013" name="PLoS Genet.">
        <title>The genome and development-dependent transcriptomes of Pyronema confluens: a window into fungal evolution.</title>
        <authorList>
            <person name="Traeger S."/>
            <person name="Altegoer F."/>
            <person name="Freitag M."/>
            <person name="Gabaldon T."/>
            <person name="Kempken F."/>
            <person name="Kumar A."/>
            <person name="Marcet-Houben M."/>
            <person name="Poggeler S."/>
            <person name="Stajich J.E."/>
            <person name="Nowrousian M."/>
        </authorList>
    </citation>
    <scope>NUCLEOTIDE SEQUENCE [LARGE SCALE GENOMIC DNA]</scope>
    <source>
        <strain evidence="3">CBS 100304</strain>
        <tissue evidence="2">Vegetative mycelium</tissue>
    </source>
</reference>
<keyword evidence="3" id="KW-1185">Reference proteome</keyword>
<feature type="compositionally biased region" description="Basic residues" evidence="1">
    <location>
        <begin position="238"/>
        <end position="249"/>
    </location>
</feature>
<accession>U4KVG6</accession>
<protein>
    <submittedName>
        <fullName evidence="2">Uncharacterized protein</fullName>
    </submittedName>
</protein>
<proteinExistence type="predicted"/>
<feature type="region of interest" description="Disordered" evidence="1">
    <location>
        <begin position="60"/>
        <end position="91"/>
    </location>
</feature>
<feature type="region of interest" description="Disordered" evidence="1">
    <location>
        <begin position="225"/>
        <end position="262"/>
    </location>
</feature>
<sequence>MKTQPGCPPDCDCINTHPGFRRYRPVSRHESPVYLFRKGLDHPWAINHEDEEEYYRYDEDMDSDSDQTVTGSSCSSTGVRPGSPYPQADDADEYYNVDNNNYLQQESHGASVRYRTPTPHPHKGELRTQRKKHAVEIDEDNYESEEEDSFVLESCLSTLPVKDGVRGHYSRVKSATKTKSKKSKDRIKKYAVEVDEENYDHEVDDGYHFGVDSCFSTLPLKDGVRGHYSRNKSDSKAKSRKSKDKRHSRYGNIDVNNPTTERRGNSICDSLKNSRFAREFMEAYDAQKTEQEMVYWKRESLRKCKAEDAKRGSVHDDDLWRMLGGREPRRRRITIIEAAKEDL</sequence>
<dbReference type="AlphaFoldDB" id="U4KVG6"/>